<dbReference type="GO" id="GO:0051539">
    <property type="term" value="F:4 iron, 4 sulfur cluster binding"/>
    <property type="evidence" value="ECO:0007669"/>
    <property type="project" value="UniProtKB-UniRule"/>
</dbReference>
<dbReference type="InterPro" id="IPR058240">
    <property type="entry name" value="rSAM_sf"/>
</dbReference>
<keyword evidence="3" id="KW-0408">Iron</keyword>
<dbReference type="Pfam" id="PF06969">
    <property type="entry name" value="HemN_C"/>
    <property type="match status" value="1"/>
</dbReference>
<dbReference type="InterPro" id="IPR023404">
    <property type="entry name" value="rSAM_horseshoe"/>
</dbReference>
<protein>
    <recommendedName>
        <fullName evidence="2 3">Heme chaperone HemW</fullName>
    </recommendedName>
</protein>
<dbReference type="SUPFAM" id="SSF102114">
    <property type="entry name" value="Radical SAM enzymes"/>
    <property type="match status" value="1"/>
</dbReference>
<dbReference type="Gene3D" id="3.80.30.20">
    <property type="entry name" value="tm_1862 like domain"/>
    <property type="match status" value="1"/>
</dbReference>
<keyword evidence="3" id="KW-0949">S-adenosyl-L-methionine</keyword>
<sequence>MNRSLAIYIHVPFCEKKCGYCDFYSFLPKSEEVMDDYVDNLLREWELYEGELRGQEISSLFLGGGTPSMLGTERLLRILTRVAPYVEKSGEITLECNPESVVALNIEKLMAAGVNRFSMGIQSGSDRLLTIMGRIHNVDEGIKAFRHLREGGAKNINLDFISSVPTESDEDIEKSISLINQLNPEHVSVYSLILEEGTPFFTRYGHMPENDTEDRRHVHRYEKMLGAMGYEQYELSNFSKPGYKCRHNLHYWELGRYIGLGPTASGFLRHTRHTNMASLGEYISSIEEGKKPVAYSEELSPLDRDNEFMMLGIRLNEGINLNEKLPSGIPFKDRYGIGIERNVESGLLKICKHHIVLTERGRDLSNQVEVDLFQLEEE</sequence>
<dbReference type="InterPro" id="IPR007197">
    <property type="entry name" value="rSAM"/>
</dbReference>
<keyword evidence="3" id="KW-0479">Metal-binding</keyword>
<comment type="similarity">
    <text evidence="1">Belongs to the anaerobic coproporphyrinogen-III oxidase family. HemW subfamily.</text>
</comment>
<comment type="subcellular location">
    <subcellularLocation>
        <location evidence="3">Cytoplasm</location>
    </subcellularLocation>
</comment>
<keyword evidence="6" id="KW-1185">Reference proteome</keyword>
<dbReference type="SFLD" id="SFLDF00562">
    <property type="entry name" value="HemN-like__clustered_with_heat"/>
    <property type="match status" value="1"/>
</dbReference>
<dbReference type="RefSeq" id="WP_180498177.1">
    <property type="nucleotide sequence ID" value="NZ_CAIJCS010000008.1"/>
</dbReference>
<name>A0A6V6XYP6_9FIRM</name>
<dbReference type="PANTHER" id="PTHR13932">
    <property type="entry name" value="COPROPORPHYRINIGEN III OXIDASE"/>
    <property type="match status" value="1"/>
</dbReference>
<evidence type="ECO:0000313" key="6">
    <source>
        <dbReference type="Proteomes" id="UP000586454"/>
    </source>
</evidence>
<evidence type="ECO:0000256" key="2">
    <source>
        <dbReference type="ARBA" id="ARBA00017228"/>
    </source>
</evidence>
<dbReference type="AlphaFoldDB" id="A0A6V6XYP6"/>
<dbReference type="GO" id="GO:0005737">
    <property type="term" value="C:cytoplasm"/>
    <property type="evidence" value="ECO:0007669"/>
    <property type="project" value="UniProtKB-SubCell"/>
</dbReference>
<gene>
    <name evidence="5" type="ORF">PEPNEM18_00102</name>
</gene>
<dbReference type="SFLD" id="SFLDG01065">
    <property type="entry name" value="anaerobic_coproporphyrinogen-I"/>
    <property type="match status" value="1"/>
</dbReference>
<comment type="function">
    <text evidence="3">Probably acts as a heme chaperone, transferring heme to an unknown acceptor. Binds one molecule of heme per monomer, possibly covalently. Binds 1 [4Fe-4S] cluster. The cluster is coordinated with 3 cysteines and an exchangeable S-adenosyl-L-methionine.</text>
</comment>
<dbReference type="Proteomes" id="UP000586454">
    <property type="component" value="Unassembled WGS sequence"/>
</dbReference>
<evidence type="ECO:0000256" key="3">
    <source>
        <dbReference type="RuleBase" id="RU364116"/>
    </source>
</evidence>
<dbReference type="PROSITE" id="PS51918">
    <property type="entry name" value="RADICAL_SAM"/>
    <property type="match status" value="1"/>
</dbReference>
<dbReference type="EMBL" id="CAIJCS010000008">
    <property type="protein sequence ID" value="CAC9922715.1"/>
    <property type="molecule type" value="Genomic_DNA"/>
</dbReference>
<dbReference type="Pfam" id="PF04055">
    <property type="entry name" value="Radical_SAM"/>
    <property type="match status" value="1"/>
</dbReference>
<dbReference type="SFLD" id="SFLDF00288">
    <property type="entry name" value="HemN-like__clustered_with_nucl"/>
    <property type="match status" value="1"/>
</dbReference>
<feature type="domain" description="Radical SAM core" evidence="4">
    <location>
        <begin position="1"/>
        <end position="234"/>
    </location>
</feature>
<dbReference type="GO" id="GO:0046872">
    <property type="term" value="F:metal ion binding"/>
    <property type="evidence" value="ECO:0007669"/>
    <property type="project" value="UniProtKB-UniRule"/>
</dbReference>
<dbReference type="PANTHER" id="PTHR13932:SF5">
    <property type="entry name" value="RADICAL S-ADENOSYL METHIONINE DOMAIN-CONTAINING PROTEIN 1, MITOCHONDRIAL"/>
    <property type="match status" value="1"/>
</dbReference>
<dbReference type="InterPro" id="IPR006638">
    <property type="entry name" value="Elp3/MiaA/NifB-like_rSAM"/>
</dbReference>
<evidence type="ECO:0000256" key="1">
    <source>
        <dbReference type="ARBA" id="ARBA00006100"/>
    </source>
</evidence>
<dbReference type="GO" id="GO:0004109">
    <property type="term" value="F:coproporphyrinogen oxidase activity"/>
    <property type="evidence" value="ECO:0007669"/>
    <property type="project" value="InterPro"/>
</dbReference>
<keyword evidence="3" id="KW-0143">Chaperone</keyword>
<dbReference type="InterPro" id="IPR034505">
    <property type="entry name" value="Coproporphyrinogen-III_oxidase"/>
</dbReference>
<evidence type="ECO:0000259" key="4">
    <source>
        <dbReference type="PROSITE" id="PS51918"/>
    </source>
</evidence>
<keyword evidence="3" id="KW-0411">Iron-sulfur</keyword>
<dbReference type="NCBIfam" id="TIGR00539">
    <property type="entry name" value="hemN_rel"/>
    <property type="match status" value="1"/>
</dbReference>
<dbReference type="SFLD" id="SFLDS00029">
    <property type="entry name" value="Radical_SAM"/>
    <property type="match status" value="1"/>
</dbReference>
<dbReference type="GO" id="GO:0006779">
    <property type="term" value="P:porphyrin-containing compound biosynthetic process"/>
    <property type="evidence" value="ECO:0007669"/>
    <property type="project" value="InterPro"/>
</dbReference>
<dbReference type="SFLD" id="SFLDG01082">
    <property type="entry name" value="B12-binding_domain_containing"/>
    <property type="match status" value="1"/>
</dbReference>
<dbReference type="InterPro" id="IPR004559">
    <property type="entry name" value="HemW-like"/>
</dbReference>
<dbReference type="SMART" id="SM00729">
    <property type="entry name" value="Elp3"/>
    <property type="match status" value="1"/>
</dbReference>
<accession>A0A6V6XYP6</accession>
<keyword evidence="3" id="KW-0349">Heme</keyword>
<dbReference type="InterPro" id="IPR010723">
    <property type="entry name" value="HemN_C"/>
</dbReference>
<keyword evidence="3" id="KW-0963">Cytoplasm</keyword>
<reference evidence="5 6" key="1">
    <citation type="submission" date="2020-06" db="EMBL/GenBank/DDBJ databases">
        <authorList>
            <person name="Criscuolo A."/>
        </authorList>
    </citation>
    <scope>NUCLEOTIDE SEQUENCE [LARGE SCALE GENOMIC DNA]</scope>
    <source>
        <strain evidence="5">1804121828</strain>
    </source>
</reference>
<organism evidence="5 6">
    <name type="scientific">Aedoeadaptatus nemausensis</name>
    <dbReference type="NCBI Taxonomy" id="2582829"/>
    <lineage>
        <taxon>Bacteria</taxon>
        <taxon>Bacillati</taxon>
        <taxon>Bacillota</taxon>
        <taxon>Tissierellia</taxon>
        <taxon>Tissierellales</taxon>
        <taxon>Peptoniphilaceae</taxon>
        <taxon>Aedoeadaptatus</taxon>
    </lineage>
</organism>
<keyword evidence="3" id="KW-0004">4Fe-4S</keyword>
<proteinExistence type="inferred from homology"/>
<comment type="caution">
    <text evidence="5">The sequence shown here is derived from an EMBL/GenBank/DDBJ whole genome shotgun (WGS) entry which is preliminary data.</text>
</comment>
<evidence type="ECO:0000313" key="5">
    <source>
        <dbReference type="EMBL" id="CAC9922715.1"/>
    </source>
</evidence>